<dbReference type="OrthoDB" id="2620460at2"/>
<dbReference type="Proteomes" id="UP000272528">
    <property type="component" value="Chromosome"/>
</dbReference>
<evidence type="ECO:0000313" key="3">
    <source>
        <dbReference type="Proteomes" id="UP000272528"/>
    </source>
</evidence>
<sequence>MKLSLIKRAGYSASLLAMLIWMLLVWQGPYFDGMTKFSPAHSFVMIVLPACLFVLGLLQSRVIPLIIAFLWSVPYGVVMLSSSSIYCLVGVVTIVYLISLMLCRYKRMRYW</sequence>
<dbReference type="EMBL" id="CP034437">
    <property type="protein sequence ID" value="AZN40979.1"/>
    <property type="molecule type" value="Genomic_DNA"/>
</dbReference>
<proteinExistence type="predicted"/>
<evidence type="ECO:0008006" key="4">
    <source>
        <dbReference type="Google" id="ProtNLM"/>
    </source>
</evidence>
<feature type="transmembrane region" description="Helical" evidence="1">
    <location>
        <begin position="43"/>
        <end position="71"/>
    </location>
</feature>
<organism evidence="2 3">
    <name type="scientific">Paenibacillus albus</name>
    <dbReference type="NCBI Taxonomy" id="2495582"/>
    <lineage>
        <taxon>Bacteria</taxon>
        <taxon>Bacillati</taxon>
        <taxon>Bacillota</taxon>
        <taxon>Bacilli</taxon>
        <taxon>Bacillales</taxon>
        <taxon>Paenibacillaceae</taxon>
        <taxon>Paenibacillus</taxon>
    </lineage>
</organism>
<gene>
    <name evidence="2" type="ORF">EJC50_15895</name>
</gene>
<keyword evidence="3" id="KW-1185">Reference proteome</keyword>
<feature type="transmembrane region" description="Helical" evidence="1">
    <location>
        <begin position="12"/>
        <end position="31"/>
    </location>
</feature>
<accession>A0A3S9A5E4</accession>
<dbReference type="RefSeq" id="WP_126016583.1">
    <property type="nucleotide sequence ID" value="NZ_CP034437.1"/>
</dbReference>
<reference evidence="3" key="1">
    <citation type="submission" date="2018-12" db="EMBL/GenBank/DDBJ databases">
        <title>Genome sequence of Peanibacillus sp.</title>
        <authorList>
            <person name="Subramani G."/>
            <person name="Srinivasan S."/>
            <person name="Kim M.K."/>
        </authorList>
    </citation>
    <scope>NUCLEOTIDE SEQUENCE [LARGE SCALE GENOMIC DNA]</scope>
    <source>
        <strain evidence="3">18JY67-1</strain>
    </source>
</reference>
<protein>
    <recommendedName>
        <fullName evidence="4">DUF2069 domain-containing protein</fullName>
    </recommendedName>
</protein>
<dbReference type="AlphaFoldDB" id="A0A3S9A5E4"/>
<dbReference type="KEGG" id="palb:EJC50_15895"/>
<keyword evidence="1" id="KW-0812">Transmembrane</keyword>
<evidence type="ECO:0000256" key="1">
    <source>
        <dbReference type="SAM" id="Phobius"/>
    </source>
</evidence>
<feature type="transmembrane region" description="Helical" evidence="1">
    <location>
        <begin position="83"/>
        <end position="103"/>
    </location>
</feature>
<name>A0A3S9A5E4_9BACL</name>
<keyword evidence="1" id="KW-1133">Transmembrane helix</keyword>
<keyword evidence="1" id="KW-0472">Membrane</keyword>
<evidence type="ECO:0000313" key="2">
    <source>
        <dbReference type="EMBL" id="AZN40979.1"/>
    </source>
</evidence>